<dbReference type="EMBL" id="JHEG02000059">
    <property type="protein sequence ID" value="KIE07260.1"/>
    <property type="molecule type" value="Genomic_DNA"/>
</dbReference>
<reference evidence="1" key="2">
    <citation type="submission" date="2019-11" db="EMBL/GenBank/DDBJ databases">
        <title>Improved Assembly of Tolypothrix boutellei genome.</title>
        <authorList>
            <person name="Sarangi A.N."/>
            <person name="Mukherjee M."/>
            <person name="Ghosh S."/>
            <person name="Singh D."/>
            <person name="Das A."/>
            <person name="Kant S."/>
            <person name="Prusty A."/>
            <person name="Tripathy S."/>
        </authorList>
    </citation>
    <scope>NUCLEOTIDE SEQUENCE</scope>
    <source>
        <strain evidence="1">VB521301</strain>
    </source>
</reference>
<sequence length="341" mass="39770">MYYLVLFIDYRPFLVEKINKFINTISSDVFICNEQGESHLNSVDYIPSHQGQSYSHPWYIHGDRLVQQNSHSSFNLPILRCGSPKYKISFNEIDEFLDFLSTNYSWSIFPFAGPRRFLSFGFISREQTLRDYFLNLTPNVWDVESKFGTLLSSHLLIASYEVDSKFSLSAKAILFGGYYEPAERLWNVCECNITPPWLITDLLYDDTFLTIGRESVEYKFIQQLAIPPGNDRPLGVYQPLNQYSFESMCLLSFREPDTLVFVPQGTDLEKLQSLLVKTEGCNSYSDLIYLHDILLTTQWFYGLDRDRVDYGHSIFVAQDNTLLQKFNSLNWDDDYYLLACF</sequence>
<accession>A0A0C1R4K4</accession>
<name>A0A0C1R4K4_9CYAN</name>
<proteinExistence type="predicted"/>
<dbReference type="OrthoDB" id="507073at2"/>
<reference evidence="2" key="1">
    <citation type="journal article" date="2015" name="Genome Announc.">
        <title>Draft Genome Sequence of Tolypothrix boutellei Strain VB521301.</title>
        <authorList>
            <person name="Chandrababunaidu M.M."/>
            <person name="Singh D."/>
            <person name="Sen D."/>
            <person name="Bhan S."/>
            <person name="Das S."/>
            <person name="Gupta A."/>
            <person name="Adhikary S.P."/>
            <person name="Tripathy S."/>
        </authorList>
    </citation>
    <scope>NUCLEOTIDE SEQUENCE</scope>
    <source>
        <strain evidence="2">VB521301</strain>
    </source>
</reference>
<keyword evidence="3" id="KW-1185">Reference proteome</keyword>
<comment type="caution">
    <text evidence="2">The sequence shown here is derived from an EMBL/GenBank/DDBJ whole genome shotgun (WGS) entry which is preliminary data.</text>
</comment>
<organism evidence="2">
    <name type="scientific">Tolypothrix bouteillei VB521301</name>
    <dbReference type="NCBI Taxonomy" id="1479485"/>
    <lineage>
        <taxon>Bacteria</taxon>
        <taxon>Bacillati</taxon>
        <taxon>Cyanobacteriota</taxon>
        <taxon>Cyanophyceae</taxon>
        <taxon>Nostocales</taxon>
        <taxon>Tolypothrichaceae</taxon>
        <taxon>Tolypothrix</taxon>
    </lineage>
</organism>
<evidence type="ECO:0000313" key="3">
    <source>
        <dbReference type="Proteomes" id="UP000029738"/>
    </source>
</evidence>
<dbReference type="STRING" id="1479485.DA73_0239690"/>
<evidence type="ECO:0000313" key="1">
    <source>
        <dbReference type="EMBL" id="KAF3889300.1"/>
    </source>
</evidence>
<dbReference type="EMBL" id="JHEG04000001">
    <property type="protein sequence ID" value="KAF3889300.1"/>
    <property type="molecule type" value="Genomic_DNA"/>
</dbReference>
<protein>
    <submittedName>
        <fullName evidence="2">Uncharacterized protein</fullName>
    </submittedName>
</protein>
<evidence type="ECO:0000313" key="2">
    <source>
        <dbReference type="EMBL" id="KIE07260.1"/>
    </source>
</evidence>
<dbReference type="Proteomes" id="UP000029738">
    <property type="component" value="Unassembled WGS sequence"/>
</dbReference>
<gene>
    <name evidence="2" type="ORF">DA73_0239690</name>
    <name evidence="1" type="ORF">DA73_0400030320</name>
</gene>
<dbReference type="AlphaFoldDB" id="A0A0C1R4K4"/>
<dbReference type="RefSeq" id="WP_038081703.1">
    <property type="nucleotide sequence ID" value="NZ_JHEG04000001.1"/>
</dbReference>